<feature type="signal peptide" evidence="2">
    <location>
        <begin position="1"/>
        <end position="29"/>
    </location>
</feature>
<dbReference type="RefSeq" id="WP_255187382.1">
    <property type="nucleotide sequence ID" value="NZ_CP113517.1"/>
</dbReference>
<accession>A0ABY7GPP6</accession>
<dbReference type="EMBL" id="CP113517">
    <property type="protein sequence ID" value="WAR46473.1"/>
    <property type="molecule type" value="Genomic_DNA"/>
</dbReference>
<keyword evidence="4" id="KW-1185">Reference proteome</keyword>
<dbReference type="Proteomes" id="UP001162780">
    <property type="component" value="Chromosome"/>
</dbReference>
<organism evidence="3 4">
    <name type="scientific">Methylomonas rapida</name>
    <dbReference type="NCBI Taxonomy" id="2963939"/>
    <lineage>
        <taxon>Bacteria</taxon>
        <taxon>Pseudomonadati</taxon>
        <taxon>Pseudomonadota</taxon>
        <taxon>Gammaproteobacteria</taxon>
        <taxon>Methylococcales</taxon>
        <taxon>Methylococcaceae</taxon>
        <taxon>Methylomonas</taxon>
    </lineage>
</organism>
<proteinExistence type="predicted"/>
<keyword evidence="1" id="KW-0175">Coiled coil</keyword>
<dbReference type="Pfam" id="PF12094">
    <property type="entry name" value="DUF3570"/>
    <property type="match status" value="2"/>
</dbReference>
<reference evidence="3" key="1">
    <citation type="submission" date="2022-11" db="EMBL/GenBank/DDBJ databases">
        <title>Methylomonas rapida sp. nov., Carotenoid-Producing Obligate Methanotrophs with High Growth Characteristics and Biotechnological Potential.</title>
        <authorList>
            <person name="Tikhonova E.N."/>
            <person name="Suleimanov R.Z."/>
            <person name="Miroshnikov K."/>
            <person name="Oshkin I.Y."/>
            <person name="Belova S.E."/>
            <person name="Danilova O.V."/>
            <person name="Ashikhmin A."/>
            <person name="Konopkin A."/>
            <person name="But S.Y."/>
            <person name="Khmelenina V.N."/>
            <person name="Kuznetsov N."/>
            <person name="Pimenov N.V."/>
            <person name="Dedysh S.N."/>
        </authorList>
    </citation>
    <scope>NUCLEOTIDE SEQUENCE</scope>
    <source>
        <strain evidence="3">MP1</strain>
    </source>
</reference>
<dbReference type="SUPFAM" id="SSF56935">
    <property type="entry name" value="Porins"/>
    <property type="match status" value="1"/>
</dbReference>
<evidence type="ECO:0000256" key="2">
    <source>
        <dbReference type="SAM" id="SignalP"/>
    </source>
</evidence>
<evidence type="ECO:0000256" key="1">
    <source>
        <dbReference type="SAM" id="Coils"/>
    </source>
</evidence>
<keyword evidence="2" id="KW-0732">Signal</keyword>
<name>A0ABY7GPP6_9GAMM</name>
<evidence type="ECO:0000313" key="3">
    <source>
        <dbReference type="EMBL" id="WAR46473.1"/>
    </source>
</evidence>
<feature type="coiled-coil region" evidence="1">
    <location>
        <begin position="498"/>
        <end position="536"/>
    </location>
</feature>
<sequence>MAATKVEKNAALAALTSAALSLPGLQAVAAVPAANINANVSYGHYEENNNRMKVDVYHADAVIPLTDRIELSFSLDRDTYSGATPMYSLPVTLTNLPRQEKSKIIYEDLVSSASPIVTKSNILTFGLDTFYTESGSTIANVISNSQDQISNNRITLQSQINDNHQNDLKSLDFNLYQAQIYVETEYTNTFDSIVGPFIASMRQQRDNDIALYNQQKTNDLATYQASHPEPSSIKTSTTVNFEGVLTAGAYYGKASDSPISGGLCPGGDCISQNGIIVGTINDITGPNAHLHQGGTTSNRALTYHNDSGGIYIRALDSSAFSLDSIKINSPYKGENPYAKFLADGVTPNPDHDPSVDYFEILGFNQATNTNLAEPTLSGKCTDYASCVAYQTIYNGFVGTLPLNSGFRNIKAAWLHYANINNTGKATFNFALEIDDIAVSPVSAWLSWNTDLTQFKANLDSQYQTLINNRKAQFESDLAAQNLSPEQNAAIDAAASKKNETIESLTKQYQADIANLNKEKEDAFRDVEQLVENLKFQAKVDAYRSLLDSMVPTNTPIVQRFALQPMETRSMPQFTTRYFFDDTTLSLSGGLSDEPDFLSNFGSVNVSHEFNDKSTTVFGGYGVTSNDINRSTGHAASGHSHDEAAPNYPDLKETSTFHNFNLGLSQVLGKNTLFQTSANYSHQQGYLSNPYKYVYIRGEITPEEYALLESADEDFNWGQLTSLEMVGIELFRENRPSQRNIFSTSNRLNQHIPELDASVHFDYRFYTDDWNINSHTFELKWFQSLPGGFTVTPSLRYYSQSEAEFFAPYFLAPRADGYYSSDFRLSAFGNLTPGITITKEFARGITLETGFEYTFHSGGLKLGGGGVGDYADFEYFMAHANLNIDFAARPFSMGGGAGDHHMHHHHHHGAPIPAGVMFGHMMSQADEIMVGYRYQYGVQSGSMLHGSDQISDALLVSNACAVSDGCLYKPTKMHMQMHMLDLMYSPTDWLTLMIMPQLMSMDMTMSDSLQPGNEGEHGGSKHTSNDIGDTLAVAMVKLMDDGTHHVHAGIGMSAPTGAIDAEISQGRLKDNGASTERETGTAVLQDYGMQLGSGTWDFKPSLTYTGHIDDWGWGGQLNGTKRLQKNEYGYAYGDIFQATGWGSYNIFNWLSATIRGVYTWQDRIRGETNQTHETTSPVDFPANYGGRFWDVGFGLNASIPEGRFAGNNFSVEWLQPVATDFNGYQLDRDGALTATWSFSF</sequence>
<protein>
    <submittedName>
        <fullName evidence="3">DUF3570 domain-containing protein</fullName>
    </submittedName>
</protein>
<evidence type="ECO:0000313" key="4">
    <source>
        <dbReference type="Proteomes" id="UP001162780"/>
    </source>
</evidence>
<feature type="chain" id="PRO_5047470018" evidence="2">
    <location>
        <begin position="30"/>
        <end position="1239"/>
    </location>
</feature>
<gene>
    <name evidence="3" type="ORF">NM686_008145</name>
</gene>
<dbReference type="InterPro" id="IPR021953">
    <property type="entry name" value="DUF3570"/>
</dbReference>